<organism evidence="7 8">
    <name type="scientific">Taxus chinensis</name>
    <name type="common">Chinese yew</name>
    <name type="synonym">Taxus wallichiana var. chinensis</name>
    <dbReference type="NCBI Taxonomy" id="29808"/>
    <lineage>
        <taxon>Eukaryota</taxon>
        <taxon>Viridiplantae</taxon>
        <taxon>Streptophyta</taxon>
        <taxon>Embryophyta</taxon>
        <taxon>Tracheophyta</taxon>
        <taxon>Spermatophyta</taxon>
        <taxon>Pinopsida</taxon>
        <taxon>Pinidae</taxon>
        <taxon>Conifers II</taxon>
        <taxon>Cupressales</taxon>
        <taxon>Taxaceae</taxon>
        <taxon>Taxus</taxon>
    </lineage>
</organism>
<sequence>PVELASVGVSISVFNLISKLFNVPLLNVTTSFVAEDASRSVQRDSSHEENSKIQKLFIDTIERKHLPAVSTALVLAAGLGIVEAAALAFGAGPFLNVMGISG</sequence>
<dbReference type="Proteomes" id="UP000824469">
    <property type="component" value="Unassembled WGS sequence"/>
</dbReference>
<protein>
    <submittedName>
        <fullName evidence="7">Uncharacterized protein</fullName>
    </submittedName>
</protein>
<proteinExistence type="inferred from homology"/>
<evidence type="ECO:0000256" key="2">
    <source>
        <dbReference type="ARBA" id="ARBA00010199"/>
    </source>
</evidence>
<keyword evidence="5 6" id="KW-0472">Membrane</keyword>
<evidence type="ECO:0000313" key="8">
    <source>
        <dbReference type="Proteomes" id="UP000824469"/>
    </source>
</evidence>
<gene>
    <name evidence="7" type="ORF">KI387_040083</name>
</gene>
<comment type="caution">
    <text evidence="7">The sequence shown here is derived from an EMBL/GenBank/DDBJ whole genome shotgun (WGS) entry which is preliminary data.</text>
</comment>
<comment type="subcellular location">
    <subcellularLocation>
        <location evidence="1">Membrane</location>
        <topology evidence="1">Multi-pass membrane protein</topology>
    </subcellularLocation>
</comment>
<feature type="non-terminal residue" evidence="7">
    <location>
        <position position="102"/>
    </location>
</feature>
<evidence type="ECO:0000256" key="6">
    <source>
        <dbReference type="SAM" id="Phobius"/>
    </source>
</evidence>
<dbReference type="InterPro" id="IPR044644">
    <property type="entry name" value="DinF-like"/>
</dbReference>
<evidence type="ECO:0000313" key="7">
    <source>
        <dbReference type="EMBL" id="KAH9296495.1"/>
    </source>
</evidence>
<comment type="similarity">
    <text evidence="2">Belongs to the multi antimicrobial extrusion (MATE) (TC 2.A.66.1) family.</text>
</comment>
<evidence type="ECO:0000256" key="1">
    <source>
        <dbReference type="ARBA" id="ARBA00004141"/>
    </source>
</evidence>
<evidence type="ECO:0000256" key="4">
    <source>
        <dbReference type="ARBA" id="ARBA00022989"/>
    </source>
</evidence>
<dbReference type="GO" id="GO:0016020">
    <property type="term" value="C:membrane"/>
    <property type="evidence" value="ECO:0007669"/>
    <property type="project" value="UniProtKB-SubCell"/>
</dbReference>
<accession>A0AA38CAU4</accession>
<feature type="transmembrane region" description="Helical" evidence="6">
    <location>
        <begin position="72"/>
        <end position="95"/>
    </location>
</feature>
<dbReference type="PANTHER" id="PTHR42893">
    <property type="entry name" value="PROTEIN DETOXIFICATION 44, CHLOROPLASTIC-RELATED"/>
    <property type="match status" value="1"/>
</dbReference>
<keyword evidence="3 6" id="KW-0812">Transmembrane</keyword>
<evidence type="ECO:0000256" key="3">
    <source>
        <dbReference type="ARBA" id="ARBA00022692"/>
    </source>
</evidence>
<dbReference type="EMBL" id="JAHRHJ020000011">
    <property type="protein sequence ID" value="KAH9296495.1"/>
    <property type="molecule type" value="Genomic_DNA"/>
</dbReference>
<keyword evidence="4 6" id="KW-1133">Transmembrane helix</keyword>
<keyword evidence="8" id="KW-1185">Reference proteome</keyword>
<dbReference type="PANTHER" id="PTHR42893:SF45">
    <property type="entry name" value="PROTEIN DETOXIFICATION 45, CHLOROPLASTIC"/>
    <property type="match status" value="1"/>
</dbReference>
<evidence type="ECO:0000256" key="5">
    <source>
        <dbReference type="ARBA" id="ARBA00023136"/>
    </source>
</evidence>
<reference evidence="7 8" key="1">
    <citation type="journal article" date="2021" name="Nat. Plants">
        <title>The Taxus genome provides insights into paclitaxel biosynthesis.</title>
        <authorList>
            <person name="Xiong X."/>
            <person name="Gou J."/>
            <person name="Liao Q."/>
            <person name="Li Y."/>
            <person name="Zhou Q."/>
            <person name="Bi G."/>
            <person name="Li C."/>
            <person name="Du R."/>
            <person name="Wang X."/>
            <person name="Sun T."/>
            <person name="Guo L."/>
            <person name="Liang H."/>
            <person name="Lu P."/>
            <person name="Wu Y."/>
            <person name="Zhang Z."/>
            <person name="Ro D.K."/>
            <person name="Shang Y."/>
            <person name="Huang S."/>
            <person name="Yan J."/>
        </authorList>
    </citation>
    <scope>NUCLEOTIDE SEQUENCE [LARGE SCALE GENOMIC DNA]</scope>
    <source>
        <strain evidence="7">Ta-2019</strain>
    </source>
</reference>
<dbReference type="AlphaFoldDB" id="A0AA38CAU4"/>
<feature type="non-terminal residue" evidence="7">
    <location>
        <position position="1"/>
    </location>
</feature>
<name>A0AA38CAU4_TAXCH</name>